<dbReference type="SUPFAM" id="SSF53697">
    <property type="entry name" value="SIS domain"/>
    <property type="match status" value="1"/>
</dbReference>
<dbReference type="Proteomes" id="UP000737171">
    <property type="component" value="Unassembled WGS sequence"/>
</dbReference>
<dbReference type="InterPro" id="IPR036388">
    <property type="entry name" value="WH-like_DNA-bd_sf"/>
</dbReference>
<name>A0ABX2EQF3_9BURK</name>
<organism evidence="8 9">
    <name type="scientific">Pseudaquabacterium terrae</name>
    <dbReference type="NCBI Taxonomy" id="2732868"/>
    <lineage>
        <taxon>Bacteria</taxon>
        <taxon>Pseudomonadati</taxon>
        <taxon>Pseudomonadota</taxon>
        <taxon>Betaproteobacteria</taxon>
        <taxon>Burkholderiales</taxon>
        <taxon>Sphaerotilaceae</taxon>
        <taxon>Pseudaquabacterium</taxon>
    </lineage>
</organism>
<gene>
    <name evidence="8" type="ORF">HLB44_28060</name>
</gene>
<evidence type="ECO:0000259" key="7">
    <source>
        <dbReference type="PROSITE" id="PS51464"/>
    </source>
</evidence>
<dbReference type="CDD" id="cd05013">
    <property type="entry name" value="SIS_RpiR"/>
    <property type="match status" value="1"/>
</dbReference>
<dbReference type="InterPro" id="IPR047640">
    <property type="entry name" value="RpiR-like"/>
</dbReference>
<reference evidence="8 9" key="1">
    <citation type="submission" date="2020-05" db="EMBL/GenBank/DDBJ databases">
        <title>Aquincola sp. isolate from soil.</title>
        <authorList>
            <person name="Han J."/>
            <person name="Kim D.-U."/>
        </authorList>
    </citation>
    <scope>NUCLEOTIDE SEQUENCE [LARGE SCALE GENOMIC DNA]</scope>
    <source>
        <strain evidence="8 9">S2</strain>
    </source>
</reference>
<dbReference type="EMBL" id="JABRWJ010000009">
    <property type="protein sequence ID" value="NRF70866.1"/>
    <property type="molecule type" value="Genomic_DNA"/>
</dbReference>
<evidence type="ECO:0000256" key="5">
    <source>
        <dbReference type="SAM" id="MobiDB-lite"/>
    </source>
</evidence>
<dbReference type="Gene3D" id="3.40.50.10490">
    <property type="entry name" value="Glucose-6-phosphate isomerase like protein, domain 1"/>
    <property type="match status" value="1"/>
</dbReference>
<dbReference type="InterPro" id="IPR035472">
    <property type="entry name" value="RpiR-like_SIS"/>
</dbReference>
<feature type="compositionally biased region" description="Low complexity" evidence="5">
    <location>
        <begin position="277"/>
        <end position="297"/>
    </location>
</feature>
<evidence type="ECO:0000256" key="4">
    <source>
        <dbReference type="ARBA" id="ARBA00023163"/>
    </source>
</evidence>
<feature type="domain" description="SIS" evidence="7">
    <location>
        <begin position="137"/>
        <end position="282"/>
    </location>
</feature>
<evidence type="ECO:0000256" key="2">
    <source>
        <dbReference type="ARBA" id="ARBA00023125"/>
    </source>
</evidence>
<dbReference type="RefSeq" id="WP_173130830.1">
    <property type="nucleotide sequence ID" value="NZ_JABRWJ010000009.1"/>
</dbReference>
<dbReference type="Pfam" id="PF01380">
    <property type="entry name" value="SIS"/>
    <property type="match status" value="1"/>
</dbReference>
<sequence length="297" mass="31696">MTPAGSYEELKGVISSAFPTLSKQQQRIARFALENPHELALGTVAALAEATEVQPSAMVRFANALGYRGFSEMQQVFRGHLVERSGSSYRERIDQLRRKQFNGGGTPGGVLHQLVGDAVADLGQLEEGIRAADLQAAVTLIARAERIHVLAQRRAFPVACYLAYALGRLELPAQLLDGVGGMLRDGLRLIGARDVLIVASFRPYSPEVLEAAQACAARKVPVIALTDAPLSPLQASARVCFEIADDSSRPFRSLVAPLCLAQALVVSTGHRLAEQGSAKPAARTAKTTRTSKQASAS</sequence>
<feature type="region of interest" description="Disordered" evidence="5">
    <location>
        <begin position="276"/>
        <end position="297"/>
    </location>
</feature>
<evidence type="ECO:0000313" key="9">
    <source>
        <dbReference type="Proteomes" id="UP000737171"/>
    </source>
</evidence>
<keyword evidence="2" id="KW-0238">DNA-binding</keyword>
<dbReference type="InterPro" id="IPR009057">
    <property type="entry name" value="Homeodomain-like_sf"/>
</dbReference>
<dbReference type="PROSITE" id="PS51071">
    <property type="entry name" value="HTH_RPIR"/>
    <property type="match status" value="1"/>
</dbReference>
<dbReference type="PANTHER" id="PTHR30514">
    <property type="entry name" value="GLUCOKINASE"/>
    <property type="match status" value="1"/>
</dbReference>
<dbReference type="InterPro" id="IPR000281">
    <property type="entry name" value="HTH_RpiR"/>
</dbReference>
<protein>
    <submittedName>
        <fullName evidence="8">MurR/RpiR family transcriptional regulator</fullName>
    </submittedName>
</protein>
<dbReference type="PROSITE" id="PS51464">
    <property type="entry name" value="SIS"/>
    <property type="match status" value="1"/>
</dbReference>
<comment type="caution">
    <text evidence="8">The sequence shown here is derived from an EMBL/GenBank/DDBJ whole genome shotgun (WGS) entry which is preliminary data.</text>
</comment>
<evidence type="ECO:0000259" key="6">
    <source>
        <dbReference type="PROSITE" id="PS51071"/>
    </source>
</evidence>
<dbReference type="InterPro" id="IPR001347">
    <property type="entry name" value="SIS_dom"/>
</dbReference>
<evidence type="ECO:0000256" key="1">
    <source>
        <dbReference type="ARBA" id="ARBA00023015"/>
    </source>
</evidence>
<evidence type="ECO:0000313" key="8">
    <source>
        <dbReference type="EMBL" id="NRF70866.1"/>
    </source>
</evidence>
<feature type="domain" description="HTH rpiR-type" evidence="6">
    <location>
        <begin position="8"/>
        <end position="84"/>
    </location>
</feature>
<dbReference type="Pfam" id="PF01418">
    <property type="entry name" value="HTH_6"/>
    <property type="match status" value="1"/>
</dbReference>
<accession>A0ABX2EQF3</accession>
<keyword evidence="3" id="KW-0324">Glycolysis</keyword>
<dbReference type="PANTHER" id="PTHR30514:SF20">
    <property type="entry name" value="TRANSCRIPTIONAL REGULATOR"/>
    <property type="match status" value="1"/>
</dbReference>
<keyword evidence="9" id="KW-1185">Reference proteome</keyword>
<evidence type="ECO:0000256" key="3">
    <source>
        <dbReference type="ARBA" id="ARBA00023152"/>
    </source>
</evidence>
<keyword evidence="4" id="KW-0804">Transcription</keyword>
<dbReference type="Gene3D" id="1.10.10.10">
    <property type="entry name" value="Winged helix-like DNA-binding domain superfamily/Winged helix DNA-binding domain"/>
    <property type="match status" value="1"/>
</dbReference>
<dbReference type="SUPFAM" id="SSF46689">
    <property type="entry name" value="Homeodomain-like"/>
    <property type="match status" value="1"/>
</dbReference>
<proteinExistence type="predicted"/>
<keyword evidence="1" id="KW-0805">Transcription regulation</keyword>
<dbReference type="InterPro" id="IPR046348">
    <property type="entry name" value="SIS_dom_sf"/>
</dbReference>